<reference evidence="3 4" key="1">
    <citation type="submission" date="2018-08" db="EMBL/GenBank/DDBJ databases">
        <title>Genomic Encyclopedia of Type Strains, Phase IV (KMG-IV): sequencing the most valuable type-strain genomes for metagenomic binning, comparative biology and taxonomic classification.</title>
        <authorList>
            <person name="Goeker M."/>
        </authorList>
    </citation>
    <scope>NUCLEOTIDE SEQUENCE [LARGE SCALE GENOMIC DNA]</scope>
    <source>
        <strain evidence="3 4">DSM 25527</strain>
    </source>
</reference>
<feature type="chain" id="PRO_5017374873" evidence="2">
    <location>
        <begin position="21"/>
        <end position="208"/>
    </location>
</feature>
<sequence>MILKLGAIAAVSALGLSVYAFQSAPEVGSGAASAVVPATIPTGVDAKASKMIPARLLDCSLGRISNFDTQREQDPSEYTYSSRHKFSLFLPETPVRTAPPPEATAPPEPVDPQTRIVADPDGIARDAEAHAFDRVVDFWPQRVEMTKPISEVAVKLVVIDGIAPNQSTATMFLTSANDAVTFDLKNLYYGQCGVKLGNQAQAAASAAL</sequence>
<comment type="caution">
    <text evidence="3">The sequence shown here is derived from an EMBL/GenBank/DDBJ whole genome shotgun (WGS) entry which is preliminary data.</text>
</comment>
<dbReference type="EMBL" id="QXDC01000002">
    <property type="protein sequence ID" value="RIA45966.1"/>
    <property type="molecule type" value="Genomic_DNA"/>
</dbReference>
<evidence type="ECO:0000256" key="1">
    <source>
        <dbReference type="SAM" id="MobiDB-lite"/>
    </source>
</evidence>
<proteinExistence type="predicted"/>
<keyword evidence="2" id="KW-0732">Signal</keyword>
<dbReference type="AlphaFoldDB" id="A0A397P8R4"/>
<evidence type="ECO:0000313" key="4">
    <source>
        <dbReference type="Proteomes" id="UP000266568"/>
    </source>
</evidence>
<feature type="signal peptide" evidence="2">
    <location>
        <begin position="1"/>
        <end position="20"/>
    </location>
</feature>
<dbReference type="OrthoDB" id="7510579at2"/>
<evidence type="ECO:0000256" key="2">
    <source>
        <dbReference type="SAM" id="SignalP"/>
    </source>
</evidence>
<feature type="compositionally biased region" description="Pro residues" evidence="1">
    <location>
        <begin position="97"/>
        <end position="110"/>
    </location>
</feature>
<feature type="region of interest" description="Disordered" evidence="1">
    <location>
        <begin position="93"/>
        <end position="113"/>
    </location>
</feature>
<dbReference type="Proteomes" id="UP000266568">
    <property type="component" value="Unassembled WGS sequence"/>
</dbReference>
<keyword evidence="4" id="KW-1185">Reference proteome</keyword>
<name>A0A397P8R4_9SPHN</name>
<accession>A0A397P8R4</accession>
<evidence type="ECO:0000313" key="3">
    <source>
        <dbReference type="EMBL" id="RIA45966.1"/>
    </source>
</evidence>
<dbReference type="RefSeq" id="WP_004211616.1">
    <property type="nucleotide sequence ID" value="NZ_QXDC01000002.1"/>
</dbReference>
<gene>
    <name evidence="3" type="ORF">DFR49_0495</name>
</gene>
<organism evidence="3 4">
    <name type="scientific">Hephaestia caeni</name>
    <dbReference type="NCBI Taxonomy" id="645617"/>
    <lineage>
        <taxon>Bacteria</taxon>
        <taxon>Pseudomonadati</taxon>
        <taxon>Pseudomonadota</taxon>
        <taxon>Alphaproteobacteria</taxon>
        <taxon>Sphingomonadales</taxon>
        <taxon>Sphingomonadaceae</taxon>
        <taxon>Hephaestia</taxon>
    </lineage>
</organism>
<protein>
    <submittedName>
        <fullName evidence="3">Uncharacterized protein</fullName>
    </submittedName>
</protein>